<dbReference type="AlphaFoldDB" id="A0A9N9HEL7"/>
<evidence type="ECO:0000313" key="2">
    <source>
        <dbReference type="EMBL" id="CAG8669546.1"/>
    </source>
</evidence>
<comment type="caution">
    <text evidence="2">The sequence shown here is derived from an EMBL/GenBank/DDBJ whole genome shotgun (WGS) entry which is preliminary data.</text>
</comment>
<sequence length="173" mass="19465">AEANALIVEERALSKMKEIMGREPEHFNIAASYKIKFPPSLGERDSVTKLDNNALFYGAPRTGKSVMAEKLAYEADMYPLVVIQGSSLTPKDLDYKAGIDPLGKFVFTLCDIDYTLTDDFNFKREENGEVRYILFIDEANQITTSTLISKSTQLTFLKECMGSDNRINESQNL</sequence>
<protein>
    <submittedName>
        <fullName evidence="2">2474_t:CDS:1</fullName>
    </submittedName>
</protein>
<evidence type="ECO:0000313" key="3">
    <source>
        <dbReference type="Proteomes" id="UP000789739"/>
    </source>
</evidence>
<evidence type="ECO:0000259" key="1">
    <source>
        <dbReference type="Pfam" id="PF00004"/>
    </source>
</evidence>
<name>A0A9N9HEL7_9GLOM</name>
<dbReference type="Gene3D" id="3.40.50.300">
    <property type="entry name" value="P-loop containing nucleotide triphosphate hydrolases"/>
    <property type="match status" value="1"/>
</dbReference>
<dbReference type="EMBL" id="CAJVPI010004708">
    <property type="protein sequence ID" value="CAG8669546.1"/>
    <property type="molecule type" value="Genomic_DNA"/>
</dbReference>
<gene>
    <name evidence="2" type="ORF">PBRASI_LOCUS11229</name>
</gene>
<organism evidence="2 3">
    <name type="scientific">Paraglomus brasilianum</name>
    <dbReference type="NCBI Taxonomy" id="144538"/>
    <lineage>
        <taxon>Eukaryota</taxon>
        <taxon>Fungi</taxon>
        <taxon>Fungi incertae sedis</taxon>
        <taxon>Mucoromycota</taxon>
        <taxon>Glomeromycotina</taxon>
        <taxon>Glomeromycetes</taxon>
        <taxon>Paraglomerales</taxon>
        <taxon>Paraglomeraceae</taxon>
        <taxon>Paraglomus</taxon>
    </lineage>
</organism>
<keyword evidence="3" id="KW-1185">Reference proteome</keyword>
<dbReference type="GO" id="GO:0005524">
    <property type="term" value="F:ATP binding"/>
    <property type="evidence" value="ECO:0007669"/>
    <property type="project" value="InterPro"/>
</dbReference>
<feature type="domain" description="ATPase AAA-type core" evidence="1">
    <location>
        <begin position="55"/>
        <end position="159"/>
    </location>
</feature>
<dbReference type="Pfam" id="PF00004">
    <property type="entry name" value="AAA"/>
    <property type="match status" value="1"/>
</dbReference>
<dbReference type="InterPro" id="IPR003959">
    <property type="entry name" value="ATPase_AAA_core"/>
</dbReference>
<dbReference type="InterPro" id="IPR027417">
    <property type="entry name" value="P-loop_NTPase"/>
</dbReference>
<feature type="non-terminal residue" evidence="2">
    <location>
        <position position="173"/>
    </location>
</feature>
<dbReference type="Proteomes" id="UP000789739">
    <property type="component" value="Unassembled WGS sequence"/>
</dbReference>
<dbReference type="GO" id="GO:0016887">
    <property type="term" value="F:ATP hydrolysis activity"/>
    <property type="evidence" value="ECO:0007669"/>
    <property type="project" value="InterPro"/>
</dbReference>
<dbReference type="OrthoDB" id="2446464at2759"/>
<dbReference type="SUPFAM" id="SSF52540">
    <property type="entry name" value="P-loop containing nucleoside triphosphate hydrolases"/>
    <property type="match status" value="1"/>
</dbReference>
<proteinExistence type="predicted"/>
<reference evidence="2" key="1">
    <citation type="submission" date="2021-06" db="EMBL/GenBank/DDBJ databases">
        <authorList>
            <person name="Kallberg Y."/>
            <person name="Tangrot J."/>
            <person name="Rosling A."/>
        </authorList>
    </citation>
    <scope>NUCLEOTIDE SEQUENCE</scope>
    <source>
        <strain evidence="2">BR232B</strain>
    </source>
</reference>
<accession>A0A9N9HEL7</accession>